<sequence length="262" mass="28628">MDTQPARSVMTAKATQSTTTARLAPLNVSNISTKVAADAQSPSSTEMPVSVGVLQATAAASQRYQPDVSVSVNIKNLNHHHALHRVFTIVSHLVPDVNQTGLRTKKAERAAKNRKRRAMDLVPVKEKKLRKESRENTATLDLTELSGEGLNIIKGLGLKEDRVLANRFGNQRQRYLDKLEPGQCLNDDVINYYLQLVAKRNSGKVMFVACCFTVFTSITVSRQTCRQGGFFGVEVDLRCRPFSCAAAAHLLAGSLDVGCGSE</sequence>
<dbReference type="WBParaSite" id="jg939">
    <property type="protein sequence ID" value="jg939"/>
    <property type="gene ID" value="jg939"/>
</dbReference>
<dbReference type="AlphaFoldDB" id="A0A915ETL6"/>
<organism evidence="1 2">
    <name type="scientific">Ditylenchus dipsaci</name>
    <dbReference type="NCBI Taxonomy" id="166011"/>
    <lineage>
        <taxon>Eukaryota</taxon>
        <taxon>Metazoa</taxon>
        <taxon>Ecdysozoa</taxon>
        <taxon>Nematoda</taxon>
        <taxon>Chromadorea</taxon>
        <taxon>Rhabditida</taxon>
        <taxon>Tylenchina</taxon>
        <taxon>Tylenchomorpha</taxon>
        <taxon>Sphaerularioidea</taxon>
        <taxon>Anguinidae</taxon>
        <taxon>Anguininae</taxon>
        <taxon>Ditylenchus</taxon>
    </lineage>
</organism>
<dbReference type="Proteomes" id="UP000887574">
    <property type="component" value="Unplaced"/>
</dbReference>
<evidence type="ECO:0000313" key="2">
    <source>
        <dbReference type="WBParaSite" id="jg939"/>
    </source>
</evidence>
<name>A0A915ETL6_9BILA</name>
<proteinExistence type="predicted"/>
<accession>A0A915ETL6</accession>
<keyword evidence="1" id="KW-1185">Reference proteome</keyword>
<evidence type="ECO:0000313" key="1">
    <source>
        <dbReference type="Proteomes" id="UP000887574"/>
    </source>
</evidence>
<protein>
    <submittedName>
        <fullName evidence="2">Uncharacterized protein</fullName>
    </submittedName>
</protein>
<reference evidence="2" key="1">
    <citation type="submission" date="2022-11" db="UniProtKB">
        <authorList>
            <consortium name="WormBaseParasite"/>
        </authorList>
    </citation>
    <scope>IDENTIFICATION</scope>
</reference>